<dbReference type="Proteomes" id="UP000235658">
    <property type="component" value="Unassembled WGS sequence"/>
</dbReference>
<proteinExistence type="predicted"/>
<evidence type="ECO:0000259" key="1">
    <source>
        <dbReference type="Pfam" id="PF01895"/>
    </source>
</evidence>
<dbReference type="PANTHER" id="PTHR42930:SF3">
    <property type="entry name" value="PHOSPHATE-SPECIFIC TRANSPORT SYSTEM ACCESSORY PROTEIN PHOU"/>
    <property type="match status" value="1"/>
</dbReference>
<dbReference type="InterPro" id="IPR028366">
    <property type="entry name" value="PhoU"/>
</dbReference>
<dbReference type="AlphaFoldDB" id="A0A2N6UKA3"/>
<dbReference type="InterPro" id="IPR038078">
    <property type="entry name" value="PhoU-like_sf"/>
</dbReference>
<dbReference type="GO" id="GO:0045936">
    <property type="term" value="P:negative regulation of phosphate metabolic process"/>
    <property type="evidence" value="ECO:0007669"/>
    <property type="project" value="InterPro"/>
</dbReference>
<gene>
    <name evidence="2" type="ORF">CJ192_00385</name>
</gene>
<dbReference type="SUPFAM" id="SSF109755">
    <property type="entry name" value="PhoU-like"/>
    <property type="match status" value="1"/>
</dbReference>
<protein>
    <submittedName>
        <fullName evidence="2">Phosphate uptake regulator PhoU</fullName>
    </submittedName>
</protein>
<comment type="caution">
    <text evidence="2">The sequence shown here is derived from an EMBL/GenBank/DDBJ whole genome shotgun (WGS) entry which is preliminary data.</text>
</comment>
<accession>A0A2N6UKA3</accession>
<dbReference type="GeneID" id="84577634"/>
<sequence>MRTRYIEDLENIRQMEKNISDLIQLSYDRFKLYLENDQKINLEEIIDLDHDIRKYAADIERFCYDLLALQQPVARDLRFLQMSIKLASTYKRISNHLAQAAEIILEFPLRAEEKDFVKTFIKNQKNMNLNGIQSFEDNNNELALKTIEDDEINNKLFEDCIHYLVKLTKSDLITPMELSEKVLFYKYFERLGDRLAKIADYSTRL</sequence>
<feature type="domain" description="PhoU" evidence="1">
    <location>
        <begin position="127"/>
        <end position="200"/>
    </location>
</feature>
<dbReference type="Pfam" id="PF01895">
    <property type="entry name" value="PhoU"/>
    <property type="match status" value="2"/>
</dbReference>
<organism evidence="2 3">
    <name type="scientific">Anaerococcus hydrogenalis</name>
    <dbReference type="NCBI Taxonomy" id="33029"/>
    <lineage>
        <taxon>Bacteria</taxon>
        <taxon>Bacillati</taxon>
        <taxon>Bacillota</taxon>
        <taxon>Tissierellia</taxon>
        <taxon>Tissierellales</taxon>
        <taxon>Peptoniphilaceae</taxon>
        <taxon>Anaerococcus</taxon>
    </lineage>
</organism>
<dbReference type="PANTHER" id="PTHR42930">
    <property type="entry name" value="PHOSPHATE-SPECIFIC TRANSPORT SYSTEM ACCESSORY PROTEIN PHOU"/>
    <property type="match status" value="1"/>
</dbReference>
<reference evidence="2 3" key="1">
    <citation type="submission" date="2017-09" db="EMBL/GenBank/DDBJ databases">
        <title>Bacterial strain isolated from the female urinary microbiota.</title>
        <authorList>
            <person name="Thomas-White K."/>
            <person name="Kumar N."/>
            <person name="Forster S."/>
            <person name="Putonti C."/>
            <person name="Lawley T."/>
            <person name="Wolfe A.J."/>
        </authorList>
    </citation>
    <scope>NUCLEOTIDE SEQUENCE [LARGE SCALE GENOMIC DNA]</scope>
    <source>
        <strain evidence="2 3">UMB0204</strain>
    </source>
</reference>
<evidence type="ECO:0000313" key="2">
    <source>
        <dbReference type="EMBL" id="PMC82225.1"/>
    </source>
</evidence>
<dbReference type="EMBL" id="PNHP01000001">
    <property type="protein sequence ID" value="PMC82225.1"/>
    <property type="molecule type" value="Genomic_DNA"/>
</dbReference>
<name>A0A2N6UKA3_9FIRM</name>
<dbReference type="InterPro" id="IPR026022">
    <property type="entry name" value="PhoU_dom"/>
</dbReference>
<dbReference type="Gene3D" id="1.20.58.220">
    <property type="entry name" value="Phosphate transport system protein phou homolog 2, domain 2"/>
    <property type="match status" value="1"/>
</dbReference>
<evidence type="ECO:0000313" key="3">
    <source>
        <dbReference type="Proteomes" id="UP000235658"/>
    </source>
</evidence>
<dbReference type="RefSeq" id="WP_004817168.1">
    <property type="nucleotide sequence ID" value="NZ_CAUPDS010000005.1"/>
</dbReference>
<dbReference type="GO" id="GO:0030643">
    <property type="term" value="P:intracellular phosphate ion homeostasis"/>
    <property type="evidence" value="ECO:0007669"/>
    <property type="project" value="InterPro"/>
</dbReference>
<feature type="domain" description="PhoU" evidence="1">
    <location>
        <begin position="14"/>
        <end position="104"/>
    </location>
</feature>